<keyword evidence="2" id="KW-0677">Repeat</keyword>
<dbReference type="PANTHER" id="PTHR47447:SF17">
    <property type="entry name" value="OS12G0638900 PROTEIN"/>
    <property type="match status" value="1"/>
</dbReference>
<feature type="repeat" description="PPR" evidence="3">
    <location>
        <begin position="469"/>
        <end position="508"/>
    </location>
</feature>
<dbReference type="Pfam" id="PF01535">
    <property type="entry name" value="PPR"/>
    <property type="match status" value="1"/>
</dbReference>
<comment type="caution">
    <text evidence="5">The sequence shown here is derived from an EMBL/GenBank/DDBJ whole genome shotgun (WGS) entry which is preliminary data.</text>
</comment>
<feature type="repeat" description="PPR" evidence="3">
    <location>
        <begin position="294"/>
        <end position="328"/>
    </location>
</feature>
<protein>
    <recommendedName>
        <fullName evidence="7">Pentatricopeptide repeat-containing protein</fullName>
    </recommendedName>
</protein>
<evidence type="ECO:0000256" key="3">
    <source>
        <dbReference type="PROSITE-ProRule" id="PRU00708"/>
    </source>
</evidence>
<proteinExistence type="inferred from homology"/>
<evidence type="ECO:0008006" key="7">
    <source>
        <dbReference type="Google" id="ProtNLM"/>
    </source>
</evidence>
<accession>A0ABR0XIV5</accession>
<evidence type="ECO:0000256" key="2">
    <source>
        <dbReference type="ARBA" id="ARBA00022737"/>
    </source>
</evidence>
<feature type="repeat" description="PPR" evidence="3">
    <location>
        <begin position="223"/>
        <end position="257"/>
    </location>
</feature>
<dbReference type="Pfam" id="PF13041">
    <property type="entry name" value="PPR_2"/>
    <property type="match status" value="2"/>
</dbReference>
<comment type="similarity">
    <text evidence="1">Belongs to the PPR family. P subfamily.</text>
</comment>
<feature type="repeat" description="PPR" evidence="3">
    <location>
        <begin position="258"/>
        <end position="293"/>
    </location>
</feature>
<dbReference type="InterPro" id="IPR002885">
    <property type="entry name" value="PPR_rpt"/>
</dbReference>
<feature type="repeat" description="PPR" evidence="3">
    <location>
        <begin position="364"/>
        <end position="398"/>
    </location>
</feature>
<dbReference type="Proteomes" id="UP001318860">
    <property type="component" value="Unassembled WGS sequence"/>
</dbReference>
<name>A0ABR0XIV5_REHGL</name>
<dbReference type="SUPFAM" id="SSF48452">
    <property type="entry name" value="TPR-like"/>
    <property type="match status" value="1"/>
</dbReference>
<keyword evidence="6" id="KW-1185">Reference proteome</keyword>
<feature type="repeat" description="PPR" evidence="3">
    <location>
        <begin position="434"/>
        <end position="468"/>
    </location>
</feature>
<gene>
    <name evidence="5" type="ORF">DH2020_006380</name>
</gene>
<dbReference type="Pfam" id="PF12854">
    <property type="entry name" value="PPR_1"/>
    <property type="match status" value="2"/>
</dbReference>
<dbReference type="NCBIfam" id="TIGR00756">
    <property type="entry name" value="PPR"/>
    <property type="match status" value="10"/>
</dbReference>
<dbReference type="InterPro" id="IPR011990">
    <property type="entry name" value="TPR-like_helical_dom_sf"/>
</dbReference>
<feature type="repeat" description="PPR" evidence="3">
    <location>
        <begin position="399"/>
        <end position="433"/>
    </location>
</feature>
<evidence type="ECO:0000313" key="6">
    <source>
        <dbReference type="Proteomes" id="UP001318860"/>
    </source>
</evidence>
<feature type="repeat" description="PPR" evidence="3">
    <location>
        <begin position="669"/>
        <end position="699"/>
    </location>
</feature>
<dbReference type="EMBL" id="JABTTQ020000004">
    <property type="protein sequence ID" value="KAK6159066.1"/>
    <property type="molecule type" value="Genomic_DNA"/>
</dbReference>
<feature type="repeat" description="PPR" evidence="3">
    <location>
        <begin position="599"/>
        <end position="633"/>
    </location>
</feature>
<reference evidence="5 6" key="1">
    <citation type="journal article" date="2021" name="Comput. Struct. Biotechnol. J.">
        <title>De novo genome assembly of the potent medicinal plant Rehmannia glutinosa using nanopore technology.</title>
        <authorList>
            <person name="Ma L."/>
            <person name="Dong C."/>
            <person name="Song C."/>
            <person name="Wang X."/>
            <person name="Zheng X."/>
            <person name="Niu Y."/>
            <person name="Chen S."/>
            <person name="Feng W."/>
        </authorList>
    </citation>
    <scope>NUCLEOTIDE SEQUENCE [LARGE SCALE GENOMIC DNA]</scope>
    <source>
        <strain evidence="5">DH-2019</strain>
    </source>
</reference>
<evidence type="ECO:0000313" key="5">
    <source>
        <dbReference type="EMBL" id="KAK6159066.1"/>
    </source>
</evidence>
<dbReference type="Pfam" id="PF13812">
    <property type="entry name" value="PPR_3"/>
    <property type="match status" value="3"/>
</dbReference>
<feature type="region of interest" description="Disordered" evidence="4">
    <location>
        <begin position="1"/>
        <end position="26"/>
    </location>
</feature>
<organism evidence="5 6">
    <name type="scientific">Rehmannia glutinosa</name>
    <name type="common">Chinese foxglove</name>
    <dbReference type="NCBI Taxonomy" id="99300"/>
    <lineage>
        <taxon>Eukaryota</taxon>
        <taxon>Viridiplantae</taxon>
        <taxon>Streptophyta</taxon>
        <taxon>Embryophyta</taxon>
        <taxon>Tracheophyta</taxon>
        <taxon>Spermatophyta</taxon>
        <taxon>Magnoliopsida</taxon>
        <taxon>eudicotyledons</taxon>
        <taxon>Gunneridae</taxon>
        <taxon>Pentapetalae</taxon>
        <taxon>asterids</taxon>
        <taxon>lamiids</taxon>
        <taxon>Lamiales</taxon>
        <taxon>Orobanchaceae</taxon>
        <taxon>Rehmannieae</taxon>
        <taxon>Rehmannia</taxon>
    </lineage>
</organism>
<feature type="repeat" description="PPR" evidence="3">
    <location>
        <begin position="564"/>
        <end position="598"/>
    </location>
</feature>
<dbReference type="PROSITE" id="PS51375">
    <property type="entry name" value="PPR"/>
    <property type="match status" value="12"/>
</dbReference>
<sequence length="721" mass="81714">MEGTLFPNRPAFPVQPTKPASHPNHQRLKFNTSTLNLPPLLPLQQQQSSNSHSFPLDSLLQHLLHISSPVKSSLTSSHVIPSHDQDSLSAHFRKDDKSSIPIPRIGVDDEGLLDFLPFKCKLLLNSILEQPISSLRSFFDSAKFELLQEVDLFSLLKGLDVSGSSEKAILLFEWVVLNLDVSNSDKLDNQIIELMVKILGRESQHSVTSKLFDVIPYEGFKLDVRAWTTILHAYSRSGKYEKAIALFKFMKVREVRPTLVTYNVMLDVYGKMGRSWDKILQLLDEMRSVGLEFDEFTCSTVISACGREGLLEEAKSFFDGLKLNGYIPGTVTYNSLLQVYGKAGIYNEALSVLKEMEENNCPPDSVTYNELVAAYVRAGFNEEGAELIDTMTRKGIKPNAITYTTLIDAYGKSGKVDKALCFFKQMKESGCVPNICTYNSILGMLGKKSRIEDMMEIISDMKSNGCTPNRVTWNTMLAMCGNRGMQKCGSEINAGKMHDEMVKAGFSPYHSWVWREHLKNSSRTVINPIWCYSIPCFSIFARNRMYERAHEMLHIMRENDLQPDLVTYNSLMDMYARAGDCWKAQEVLNGLLESDGKPDLVSYNTVIKGFCRQGLMQEAMRTFTEMTARGIRPCIVTYNTFVAGFSGRGFFDEVNEVISYMIQHDCRPNELTYNTVVDGYCKAKKYKDAMDFVSRIKNKDTLYGEQALQRLVTRVRENMES</sequence>
<dbReference type="PANTHER" id="PTHR47447">
    <property type="entry name" value="OS03G0856100 PROTEIN"/>
    <property type="match status" value="1"/>
</dbReference>
<evidence type="ECO:0000256" key="1">
    <source>
        <dbReference type="ARBA" id="ARBA00007626"/>
    </source>
</evidence>
<evidence type="ECO:0000256" key="4">
    <source>
        <dbReference type="SAM" id="MobiDB-lite"/>
    </source>
</evidence>
<dbReference type="Gene3D" id="1.25.40.10">
    <property type="entry name" value="Tetratricopeptide repeat domain"/>
    <property type="match status" value="4"/>
</dbReference>
<feature type="repeat" description="PPR" evidence="3">
    <location>
        <begin position="634"/>
        <end position="668"/>
    </location>
</feature>
<feature type="repeat" description="PPR" evidence="3">
    <location>
        <begin position="329"/>
        <end position="363"/>
    </location>
</feature>